<dbReference type="AlphaFoldDB" id="A0A6J7L6R3"/>
<dbReference type="GO" id="GO:0008764">
    <property type="term" value="F:UDP-N-acetylmuramoylalanine-D-glutamate ligase activity"/>
    <property type="evidence" value="ECO:0007669"/>
    <property type="project" value="UniProtKB-EC"/>
</dbReference>
<protein>
    <submittedName>
        <fullName evidence="12">Unannotated protein</fullName>
    </submittedName>
</protein>
<evidence type="ECO:0000256" key="1">
    <source>
        <dbReference type="ARBA" id="ARBA00004496"/>
    </source>
</evidence>
<dbReference type="GO" id="GO:0016491">
    <property type="term" value="F:oxidoreductase activity"/>
    <property type="evidence" value="ECO:0007669"/>
    <property type="project" value="UniProtKB-KW"/>
</dbReference>
<dbReference type="InterPro" id="IPR000960">
    <property type="entry name" value="Flavin_mOase"/>
</dbReference>
<dbReference type="SUPFAM" id="SSF53244">
    <property type="entry name" value="MurD-like peptide ligases, peptide-binding domain"/>
    <property type="match status" value="1"/>
</dbReference>
<accession>A0A6J7L6R3</accession>
<dbReference type="SUPFAM" id="SSF51984">
    <property type="entry name" value="MurCD N-terminal domain"/>
    <property type="match status" value="1"/>
</dbReference>
<dbReference type="Pfam" id="PF02875">
    <property type="entry name" value="Mur_ligase_C"/>
    <property type="match status" value="1"/>
</dbReference>
<evidence type="ECO:0000256" key="9">
    <source>
        <dbReference type="ARBA" id="ARBA00023306"/>
    </source>
</evidence>
<dbReference type="InterPro" id="IPR013221">
    <property type="entry name" value="Mur_ligase_cen"/>
</dbReference>
<dbReference type="Pfam" id="PF08245">
    <property type="entry name" value="Mur_ligase_M"/>
    <property type="match status" value="1"/>
</dbReference>
<dbReference type="InterPro" id="IPR036565">
    <property type="entry name" value="Mur-like_cat_sf"/>
</dbReference>
<comment type="pathway">
    <text evidence="2">Cell wall biogenesis; peptidoglycan biosynthesis.</text>
</comment>
<dbReference type="GO" id="GO:0050660">
    <property type="term" value="F:flavin adenine dinucleotide binding"/>
    <property type="evidence" value="ECO:0007669"/>
    <property type="project" value="InterPro"/>
</dbReference>
<dbReference type="InterPro" id="IPR018109">
    <property type="entry name" value="Folylpolyglutamate_synth_CS"/>
</dbReference>
<dbReference type="NCBIfam" id="TIGR01087">
    <property type="entry name" value="murD"/>
    <property type="match status" value="1"/>
</dbReference>
<dbReference type="Gene3D" id="3.90.190.20">
    <property type="entry name" value="Mur ligase, C-terminal domain"/>
    <property type="match status" value="1"/>
</dbReference>
<keyword evidence="4" id="KW-0436">Ligase</keyword>
<keyword evidence="5" id="KW-0132">Cell division</keyword>
<evidence type="ECO:0000256" key="5">
    <source>
        <dbReference type="ARBA" id="ARBA00022618"/>
    </source>
</evidence>
<dbReference type="GO" id="GO:0050661">
    <property type="term" value="F:NADP binding"/>
    <property type="evidence" value="ECO:0007669"/>
    <property type="project" value="InterPro"/>
</dbReference>
<dbReference type="PANTHER" id="PTHR43692">
    <property type="entry name" value="UDP-N-ACETYLMURAMOYLALANINE--D-GLUTAMATE LIGASE"/>
    <property type="match status" value="1"/>
</dbReference>
<dbReference type="SUPFAM" id="SSF53623">
    <property type="entry name" value="MurD-like peptide ligases, catalytic domain"/>
    <property type="match status" value="1"/>
</dbReference>
<evidence type="ECO:0000256" key="6">
    <source>
        <dbReference type="ARBA" id="ARBA00022741"/>
    </source>
</evidence>
<evidence type="ECO:0000256" key="7">
    <source>
        <dbReference type="ARBA" id="ARBA00022840"/>
    </source>
</evidence>
<keyword evidence="3" id="KW-0963">Cytoplasm</keyword>
<dbReference type="Gene3D" id="3.40.50.720">
    <property type="entry name" value="NAD(P)-binding Rossmann-like Domain"/>
    <property type="match status" value="1"/>
</dbReference>
<sequence length="491" mass="52372">MGRIDELTSWHSDWRGLKVAVLGLGVSGFSVADTLAELGCELRVFAERADAEQLDILDVLGVEHFTGPAASGLPNELLAFKPELLVTSPGFKPDAEILVWASGAGVPVWVDIDLAWRIRDKSGEPAEWVLVTGTNGKTTTVQLTTSILQAAGLRAISCGNIGTPILDCIRDPSGFDVLVVELSSFQLHYLGEVSPHSSAVLNIDEDHLDWHGSFEAYIAAKAKVYQNTRFACVYNVGDKATEQMVIDADVIEGARAIGFTVGAPSLSQVGFASDILCDRAFIEERRDQAQELATLDDIAEIGVVTPHLLANAAAAAALARSFGIPADAVREGIRSFRLDRHRIEVVEEANEITWIDDSKATNAHAAAASLSSFDSVVWLVGGLLKGVDLQPLISRFAKKLRGVVVIGKDRDEVMAALHSSAPSVPVIEITTEDNEDVMTQAVAGAAAFAQPGDVVLLAPAAASMDQFKDYADRGFRFSAAVKALGERDSLG</sequence>
<dbReference type="GO" id="GO:0008360">
    <property type="term" value="P:regulation of cell shape"/>
    <property type="evidence" value="ECO:0007669"/>
    <property type="project" value="InterPro"/>
</dbReference>
<dbReference type="EMBL" id="CAFBNO010000091">
    <property type="protein sequence ID" value="CAB4962583.1"/>
    <property type="molecule type" value="Genomic_DNA"/>
</dbReference>
<dbReference type="InterPro" id="IPR036615">
    <property type="entry name" value="Mur_ligase_C_dom_sf"/>
</dbReference>
<dbReference type="HAMAP" id="MF_00639">
    <property type="entry name" value="MurD"/>
    <property type="match status" value="1"/>
</dbReference>
<dbReference type="PROSITE" id="PS01011">
    <property type="entry name" value="FOLYLPOLYGLU_SYNT_1"/>
    <property type="match status" value="1"/>
</dbReference>
<dbReference type="GO" id="GO:0051301">
    <property type="term" value="P:cell division"/>
    <property type="evidence" value="ECO:0007669"/>
    <property type="project" value="UniProtKB-KW"/>
</dbReference>
<proteinExistence type="inferred from homology"/>
<keyword evidence="8" id="KW-0560">Oxidoreductase</keyword>
<evidence type="ECO:0000256" key="8">
    <source>
        <dbReference type="ARBA" id="ARBA00023002"/>
    </source>
</evidence>
<dbReference type="UniPathway" id="UPA00219"/>
<name>A0A6J7L6R3_9ZZZZ</name>
<evidence type="ECO:0000313" key="12">
    <source>
        <dbReference type="EMBL" id="CAB4962583.1"/>
    </source>
</evidence>
<evidence type="ECO:0000256" key="2">
    <source>
        <dbReference type="ARBA" id="ARBA00004752"/>
    </source>
</evidence>
<dbReference type="InterPro" id="IPR005762">
    <property type="entry name" value="MurD"/>
</dbReference>
<dbReference type="PANTHER" id="PTHR43692:SF1">
    <property type="entry name" value="UDP-N-ACETYLMURAMOYLALANINE--D-GLUTAMATE LIGASE"/>
    <property type="match status" value="1"/>
</dbReference>
<keyword evidence="9" id="KW-0131">Cell cycle</keyword>
<dbReference type="Pfam" id="PF21799">
    <property type="entry name" value="MurD-like_N"/>
    <property type="match status" value="1"/>
</dbReference>
<gene>
    <name evidence="12" type="ORF">UFOPK3837_01152</name>
</gene>
<dbReference type="GO" id="GO:0005737">
    <property type="term" value="C:cytoplasm"/>
    <property type="evidence" value="ECO:0007669"/>
    <property type="project" value="UniProtKB-SubCell"/>
</dbReference>
<dbReference type="GO" id="GO:0004326">
    <property type="term" value="F:tetrahydrofolylpolyglutamate synthase activity"/>
    <property type="evidence" value="ECO:0007669"/>
    <property type="project" value="InterPro"/>
</dbReference>
<evidence type="ECO:0000256" key="4">
    <source>
        <dbReference type="ARBA" id="ARBA00022598"/>
    </source>
</evidence>
<reference evidence="12" key="1">
    <citation type="submission" date="2020-05" db="EMBL/GenBank/DDBJ databases">
        <authorList>
            <person name="Chiriac C."/>
            <person name="Salcher M."/>
            <person name="Ghai R."/>
            <person name="Kavagutti S V."/>
        </authorList>
    </citation>
    <scope>NUCLEOTIDE SEQUENCE</scope>
</reference>
<dbReference type="PRINTS" id="PR00370">
    <property type="entry name" value="FMOXYGENASE"/>
</dbReference>
<evidence type="ECO:0000256" key="3">
    <source>
        <dbReference type="ARBA" id="ARBA00022490"/>
    </source>
</evidence>
<dbReference type="GO" id="GO:0005524">
    <property type="term" value="F:ATP binding"/>
    <property type="evidence" value="ECO:0007669"/>
    <property type="project" value="UniProtKB-KW"/>
</dbReference>
<dbReference type="GO" id="GO:0009252">
    <property type="term" value="P:peptidoglycan biosynthetic process"/>
    <property type="evidence" value="ECO:0007669"/>
    <property type="project" value="UniProtKB-UniPathway"/>
</dbReference>
<dbReference type="InterPro" id="IPR004101">
    <property type="entry name" value="Mur_ligase_C"/>
</dbReference>
<keyword evidence="6" id="KW-0547">Nucleotide-binding</keyword>
<feature type="domain" description="Mur ligase C-terminal" evidence="10">
    <location>
        <begin position="341"/>
        <end position="460"/>
    </location>
</feature>
<dbReference type="Gene3D" id="3.40.1190.10">
    <property type="entry name" value="Mur-like, catalytic domain"/>
    <property type="match status" value="1"/>
</dbReference>
<comment type="subcellular location">
    <subcellularLocation>
        <location evidence="1">Cytoplasm</location>
    </subcellularLocation>
</comment>
<feature type="domain" description="Mur ligase central" evidence="11">
    <location>
        <begin position="131"/>
        <end position="319"/>
    </location>
</feature>
<organism evidence="12">
    <name type="scientific">freshwater metagenome</name>
    <dbReference type="NCBI Taxonomy" id="449393"/>
    <lineage>
        <taxon>unclassified sequences</taxon>
        <taxon>metagenomes</taxon>
        <taxon>ecological metagenomes</taxon>
    </lineage>
</organism>
<evidence type="ECO:0000259" key="10">
    <source>
        <dbReference type="Pfam" id="PF02875"/>
    </source>
</evidence>
<evidence type="ECO:0000259" key="11">
    <source>
        <dbReference type="Pfam" id="PF08245"/>
    </source>
</evidence>
<keyword evidence="7" id="KW-0067">ATP-binding</keyword>